<evidence type="ECO:0000313" key="4">
    <source>
        <dbReference type="Proteomes" id="UP000053477"/>
    </source>
</evidence>
<protein>
    <recommendedName>
        <fullName evidence="5">Transmembrane protein</fullName>
    </recommendedName>
</protein>
<dbReference type="CDD" id="cd12087">
    <property type="entry name" value="TM_EGFR-like"/>
    <property type="match status" value="1"/>
</dbReference>
<feature type="transmembrane region" description="Helical" evidence="2">
    <location>
        <begin position="286"/>
        <end position="309"/>
    </location>
</feature>
<feature type="transmembrane region" description="Helical" evidence="2">
    <location>
        <begin position="257"/>
        <end position="274"/>
    </location>
</feature>
<feature type="region of interest" description="Disordered" evidence="1">
    <location>
        <begin position="388"/>
        <end position="419"/>
    </location>
</feature>
<evidence type="ECO:0000256" key="2">
    <source>
        <dbReference type="SAM" id="Phobius"/>
    </source>
</evidence>
<accession>A0A0H2R7P0</accession>
<evidence type="ECO:0000256" key="1">
    <source>
        <dbReference type="SAM" id="MobiDB-lite"/>
    </source>
</evidence>
<dbReference type="OrthoDB" id="2576334at2759"/>
<dbReference type="EMBL" id="KQ086304">
    <property type="protein sequence ID" value="KLO05468.1"/>
    <property type="molecule type" value="Genomic_DNA"/>
</dbReference>
<keyword evidence="2" id="KW-1133">Transmembrane helix</keyword>
<dbReference type="STRING" id="27342.A0A0H2R7P0"/>
<dbReference type="Proteomes" id="UP000053477">
    <property type="component" value="Unassembled WGS sequence"/>
</dbReference>
<dbReference type="InParanoid" id="A0A0H2R7P0"/>
<sequence>MSTFTYFLDNTSPFFVYRPFSDGRGDSNQTAGWVQYYTGSGYNSELGQLGEGDPYHITSRSGATVDLQFFGTGVILFGTANGSYTVTVDGSIQPSSIAQDNQLFSISYLQNAQHTITLAMTDSDNTRQVAFRGANLTSNTGSKSTLEANVINSSDTSFIDYSDAWSNATDNSVPYPYAETTTSGATASFEFEGRAIAINGRTSIGWWVYQVFLDQSTYSRNASGDWNIPDNVIFFQDGLLENKVHNLTIMNLNSGNYLAISYVTIYTSSGVTYIPGDDDGTSPSNVGIIVGSVIGALAAISLFAMVIYWRRRKRDPIPMPIAYTEDGMEQVHSAGSAGDDTGTRSLPADERVMLASVSPTKPNPRSLPLTIPTNIARSNSSSYNASISNHPIAAGSPQSATATSPIFVDSPQSSTTPRPALTTYESNRSLRSHLPALEEELRPTSLATMHSDEHIDMLANLVVEQLGTRLGGSTIGLGLDEHHDVPPPTYNLPQ</sequence>
<feature type="compositionally biased region" description="Polar residues" evidence="1">
    <location>
        <begin position="396"/>
        <end position="419"/>
    </location>
</feature>
<evidence type="ECO:0008006" key="5">
    <source>
        <dbReference type="Google" id="ProtNLM"/>
    </source>
</evidence>
<proteinExistence type="predicted"/>
<evidence type="ECO:0000313" key="3">
    <source>
        <dbReference type="EMBL" id="KLO05468.1"/>
    </source>
</evidence>
<keyword evidence="4" id="KW-1185">Reference proteome</keyword>
<reference evidence="3 4" key="1">
    <citation type="submission" date="2015-04" db="EMBL/GenBank/DDBJ databases">
        <title>Complete genome sequence of Schizopora paradoxa KUC8140, a cosmopolitan wood degrader in East Asia.</title>
        <authorList>
            <consortium name="DOE Joint Genome Institute"/>
            <person name="Min B."/>
            <person name="Park H."/>
            <person name="Jang Y."/>
            <person name="Kim J.-J."/>
            <person name="Kim K.H."/>
            <person name="Pangilinan J."/>
            <person name="Lipzen A."/>
            <person name="Riley R."/>
            <person name="Grigoriev I.V."/>
            <person name="Spatafora J.W."/>
            <person name="Choi I.-G."/>
        </authorList>
    </citation>
    <scope>NUCLEOTIDE SEQUENCE [LARGE SCALE GENOMIC DNA]</scope>
    <source>
        <strain evidence="3 4">KUC8140</strain>
    </source>
</reference>
<keyword evidence="2" id="KW-0472">Membrane</keyword>
<dbReference type="Gene3D" id="2.60.120.260">
    <property type="entry name" value="Galactose-binding domain-like"/>
    <property type="match status" value="2"/>
</dbReference>
<organism evidence="3 4">
    <name type="scientific">Schizopora paradoxa</name>
    <dbReference type="NCBI Taxonomy" id="27342"/>
    <lineage>
        <taxon>Eukaryota</taxon>
        <taxon>Fungi</taxon>
        <taxon>Dikarya</taxon>
        <taxon>Basidiomycota</taxon>
        <taxon>Agaricomycotina</taxon>
        <taxon>Agaricomycetes</taxon>
        <taxon>Hymenochaetales</taxon>
        <taxon>Schizoporaceae</taxon>
        <taxon>Schizopora</taxon>
    </lineage>
</organism>
<gene>
    <name evidence="3" type="ORF">SCHPADRAFT_1002894</name>
</gene>
<dbReference type="AlphaFoldDB" id="A0A0H2R7P0"/>
<name>A0A0H2R7P0_9AGAM</name>
<keyword evidence="2" id="KW-0812">Transmembrane</keyword>